<feature type="compositionally biased region" description="Low complexity" evidence="1">
    <location>
        <begin position="1"/>
        <end position="22"/>
    </location>
</feature>
<dbReference type="OrthoDB" id="10526541at2759"/>
<proteinExistence type="predicted"/>
<feature type="transmembrane region" description="Helical" evidence="2">
    <location>
        <begin position="219"/>
        <end position="241"/>
    </location>
</feature>
<feature type="transmembrane region" description="Helical" evidence="2">
    <location>
        <begin position="322"/>
        <end position="344"/>
    </location>
</feature>
<dbReference type="Proteomes" id="UP000504606">
    <property type="component" value="Unplaced"/>
</dbReference>
<dbReference type="GeneID" id="127750219"/>
<dbReference type="RefSeq" id="XP_052127174.1">
    <property type="nucleotide sequence ID" value="XM_052271214.1"/>
</dbReference>
<accession>A0A9C6X113</accession>
<keyword evidence="2" id="KW-1133">Transmembrane helix</keyword>
<sequence>MDATRLAQVPQLLQVPQPAAPQRTSRAWQGDSYELQWLGAQRVRSSPSFPPPAAVAPLPQAPEEAAKPVKATADQGGRDVAENHDDLFGGNGMYEDLRPLALGLAVCGLLPVAFRPERFSFHPGRSTLLYSLAVTLAICWSGWRLVTDRLELLETRQRVSLNTRFTSVVSFGSMTGLCMTPLLWFEARHVRRHQPAAAELMDSFGATFRRSPRRWARTLSWSAVVLLAVFVPACEAMWIYLLAAEGGHWTHIFAHNQVLVVPIIVSCLVAGSAYCVKRFADALRTTMSKELRRPWLVASRVDAYRRAWLQLRDLTERLVRTPLTAIAMLLHMLLMSTLAVYQALIGLLEGEVTLGVIAP</sequence>
<evidence type="ECO:0000256" key="1">
    <source>
        <dbReference type="SAM" id="MobiDB-lite"/>
    </source>
</evidence>
<protein>
    <submittedName>
        <fullName evidence="4">Uncharacterized protein LOC127750219</fullName>
    </submittedName>
</protein>
<dbReference type="AlphaFoldDB" id="A0A9C6X113"/>
<feature type="transmembrane region" description="Helical" evidence="2">
    <location>
        <begin position="127"/>
        <end position="145"/>
    </location>
</feature>
<keyword evidence="2" id="KW-0472">Membrane</keyword>
<organism evidence="3 4">
    <name type="scientific">Frankliniella occidentalis</name>
    <name type="common">Western flower thrips</name>
    <name type="synonym">Euthrips occidentalis</name>
    <dbReference type="NCBI Taxonomy" id="133901"/>
    <lineage>
        <taxon>Eukaryota</taxon>
        <taxon>Metazoa</taxon>
        <taxon>Ecdysozoa</taxon>
        <taxon>Arthropoda</taxon>
        <taxon>Hexapoda</taxon>
        <taxon>Insecta</taxon>
        <taxon>Pterygota</taxon>
        <taxon>Neoptera</taxon>
        <taxon>Paraneoptera</taxon>
        <taxon>Thysanoptera</taxon>
        <taxon>Terebrantia</taxon>
        <taxon>Thripoidea</taxon>
        <taxon>Thripidae</taxon>
        <taxon>Frankliniella</taxon>
    </lineage>
</organism>
<reference evidence="4" key="1">
    <citation type="submission" date="2025-08" db="UniProtKB">
        <authorList>
            <consortium name="RefSeq"/>
        </authorList>
    </citation>
    <scope>IDENTIFICATION</scope>
    <source>
        <tissue evidence="4">Whole organism</tissue>
    </source>
</reference>
<feature type="transmembrane region" description="Helical" evidence="2">
    <location>
        <begin position="165"/>
        <end position="185"/>
    </location>
</feature>
<dbReference type="KEGG" id="foc:127750219"/>
<feature type="transmembrane region" description="Helical" evidence="2">
    <location>
        <begin position="253"/>
        <end position="276"/>
    </location>
</feature>
<keyword evidence="2" id="KW-0812">Transmembrane</keyword>
<evidence type="ECO:0000313" key="3">
    <source>
        <dbReference type="Proteomes" id="UP000504606"/>
    </source>
</evidence>
<keyword evidence="3" id="KW-1185">Reference proteome</keyword>
<evidence type="ECO:0000256" key="2">
    <source>
        <dbReference type="SAM" id="Phobius"/>
    </source>
</evidence>
<name>A0A9C6X113_FRAOC</name>
<feature type="region of interest" description="Disordered" evidence="1">
    <location>
        <begin position="44"/>
        <end position="82"/>
    </location>
</feature>
<evidence type="ECO:0000313" key="4">
    <source>
        <dbReference type="RefSeq" id="XP_052127174.1"/>
    </source>
</evidence>
<feature type="region of interest" description="Disordered" evidence="1">
    <location>
        <begin position="1"/>
        <end position="27"/>
    </location>
</feature>
<gene>
    <name evidence="4" type="primary">LOC127750219</name>
</gene>